<organism evidence="1 2">
    <name type="scientific">Methylomonas koyamae</name>
    <dbReference type="NCBI Taxonomy" id="702114"/>
    <lineage>
        <taxon>Bacteria</taxon>
        <taxon>Pseudomonadati</taxon>
        <taxon>Pseudomonadota</taxon>
        <taxon>Gammaproteobacteria</taxon>
        <taxon>Methylococcales</taxon>
        <taxon>Methylococcaceae</taxon>
        <taxon>Methylomonas</taxon>
    </lineage>
</organism>
<evidence type="ECO:0000313" key="1">
    <source>
        <dbReference type="EMBL" id="OAI16633.1"/>
    </source>
</evidence>
<dbReference type="OrthoDB" id="5571765at2"/>
<protein>
    <submittedName>
        <fullName evidence="1">Uncharacterized protein</fullName>
    </submittedName>
</protein>
<sequence length="99" mass="10767">MTQSIASKPEPRKARTDWCYQTYFLSQRQRRETVAETTSAIALPIGSKSHPLPTLQAERRDQVIAQMEALAASIGVGLTIVNQDAVTKRNAIAGAGKIS</sequence>
<dbReference type="EMBL" id="LUUJ01000073">
    <property type="protein sequence ID" value="OAI16633.1"/>
    <property type="molecule type" value="Genomic_DNA"/>
</dbReference>
<reference evidence="1 2" key="1">
    <citation type="submission" date="2016-03" db="EMBL/GenBank/DDBJ databases">
        <authorList>
            <person name="Ploux O."/>
        </authorList>
    </citation>
    <scope>NUCLEOTIDE SEQUENCE [LARGE SCALE GENOMIC DNA]</scope>
    <source>
        <strain evidence="1 2">R-45378</strain>
    </source>
</reference>
<gene>
    <name evidence="1" type="ORF">A1507_11545</name>
</gene>
<name>A0A177NGR8_9GAMM</name>
<accession>A0A177NGR8</accession>
<evidence type="ECO:0000313" key="2">
    <source>
        <dbReference type="Proteomes" id="UP000077857"/>
    </source>
</evidence>
<dbReference type="RefSeq" id="WP_064040368.1">
    <property type="nucleotide sequence ID" value="NZ_LUUJ01000073.1"/>
</dbReference>
<comment type="caution">
    <text evidence="1">The sequence shown here is derived from an EMBL/GenBank/DDBJ whole genome shotgun (WGS) entry which is preliminary data.</text>
</comment>
<dbReference type="AlphaFoldDB" id="A0A177NGR8"/>
<proteinExistence type="predicted"/>
<dbReference type="Proteomes" id="UP000077857">
    <property type="component" value="Unassembled WGS sequence"/>
</dbReference>